<evidence type="ECO:0000256" key="8">
    <source>
        <dbReference type="ARBA" id="ARBA00023077"/>
    </source>
</evidence>
<dbReference type="SUPFAM" id="SSF56935">
    <property type="entry name" value="Porins"/>
    <property type="match status" value="1"/>
</dbReference>
<evidence type="ECO:0000256" key="2">
    <source>
        <dbReference type="ARBA" id="ARBA00022448"/>
    </source>
</evidence>
<evidence type="ECO:0000256" key="12">
    <source>
        <dbReference type="RuleBase" id="RU003357"/>
    </source>
</evidence>
<keyword evidence="17" id="KW-1185">Reference proteome</keyword>
<proteinExistence type="inferred from homology"/>
<dbReference type="InterPro" id="IPR000531">
    <property type="entry name" value="Beta-barrel_TonB"/>
</dbReference>
<feature type="domain" description="TonB-dependent receptor plug" evidence="15">
    <location>
        <begin position="56"/>
        <end position="165"/>
    </location>
</feature>
<dbReference type="Gene3D" id="2.40.170.20">
    <property type="entry name" value="TonB-dependent receptor, beta-barrel domain"/>
    <property type="match status" value="1"/>
</dbReference>
<dbReference type="AlphaFoldDB" id="U2Y3L3"/>
<keyword evidence="7" id="KW-0406">Ion transport</keyword>
<evidence type="ECO:0000256" key="6">
    <source>
        <dbReference type="ARBA" id="ARBA00023004"/>
    </source>
</evidence>
<sequence length="760" mass="82976">MSRPGILAYALASTSLWLVLPATARAQGATPSSGERVAETQDADIVVIAQKREQALQDVPIAITALSGAALEERRIQTADDLSMYVPNLTLIPQASGNTTYAISMRGITQADSVITADSPVAVYIDGVLAPKLAGGIFDFIDLERVEVLRGPQGTLYGRNTPAGAVNLITRKPSGELHVDATASIGNYDSREFKLGIDLPALELGSLGKLSARLGGRYFRRDGWVKDLGSDRTADSRNRYGGRIALRWEPGPDWTIDYTFDRLHIRETPPANQLDTDFTGLMTAYQTSGRRKKLTFGYNADPAAFADGTKTELDVRIHSLTAEWRVSDNFTLKSITSQRKVYNNEPTDFDGTPLAMADFGKVNRLKTFTHELQGVATLLDDQLSIVAGAFYYKEKGFTHATGVFGLGTVKQDTFFNIDNTAYAAYGQIEWKPAFLDGRVTIAAGLRYTSEKKVLEDVTVLVNDVIPVASLDRASKRFTKLSPSAFLSYELADDINVYFRYAQGWRSGGFNGTSSTSEQLRTPFGDETVNSYELGLKGSFWDRRATIALAGFISDYKDLQTVLTEPSIGGVGFRTTNSNIGKIRISGIELEASVRPFPFLQINGSYAYLHIDVKNFVLCVPVGQPGCEFTNIGNARKQGLTPKHSATLGAEVALFDNSSGRLSARMDLAWRGETIGGGQAIPRRPLRTDLSFIPDYTLVDARIAWSNIPIGSGKIGVAIWAKNLFDADGSQFSLDLSNSLGITTKRYLTPRTFGVDLTYAF</sequence>
<name>U2Y3L3_9SPHN</name>
<evidence type="ECO:0000256" key="7">
    <source>
        <dbReference type="ARBA" id="ARBA00023065"/>
    </source>
</evidence>
<evidence type="ECO:0000259" key="15">
    <source>
        <dbReference type="Pfam" id="PF07715"/>
    </source>
</evidence>
<evidence type="ECO:0000256" key="13">
    <source>
        <dbReference type="SAM" id="SignalP"/>
    </source>
</evidence>
<feature type="domain" description="TonB-dependent receptor-like beta-barrel" evidence="14">
    <location>
        <begin position="288"/>
        <end position="723"/>
    </location>
</feature>
<keyword evidence="6" id="KW-0408">Iron</keyword>
<evidence type="ECO:0000256" key="11">
    <source>
        <dbReference type="PROSITE-ProRule" id="PRU01360"/>
    </source>
</evidence>
<dbReference type="PANTHER" id="PTHR32552">
    <property type="entry name" value="FERRICHROME IRON RECEPTOR-RELATED"/>
    <property type="match status" value="1"/>
</dbReference>
<keyword evidence="8 12" id="KW-0798">TonB box</keyword>
<evidence type="ECO:0000259" key="14">
    <source>
        <dbReference type="Pfam" id="PF00593"/>
    </source>
</evidence>
<dbReference type="Pfam" id="PF00593">
    <property type="entry name" value="TonB_dep_Rec_b-barrel"/>
    <property type="match status" value="1"/>
</dbReference>
<evidence type="ECO:0000256" key="10">
    <source>
        <dbReference type="ARBA" id="ARBA00023237"/>
    </source>
</evidence>
<keyword evidence="2 11" id="KW-0813">Transport</keyword>
<comment type="caution">
    <text evidence="16">The sequence shown here is derived from an EMBL/GenBank/DDBJ whole genome shotgun (WGS) entry which is preliminary data.</text>
</comment>
<dbReference type="PROSITE" id="PS52016">
    <property type="entry name" value="TONB_DEPENDENT_REC_3"/>
    <property type="match status" value="1"/>
</dbReference>
<keyword evidence="16" id="KW-0675">Receptor</keyword>
<dbReference type="InterPro" id="IPR012910">
    <property type="entry name" value="Plug_dom"/>
</dbReference>
<evidence type="ECO:0000256" key="9">
    <source>
        <dbReference type="ARBA" id="ARBA00023136"/>
    </source>
</evidence>
<gene>
    <name evidence="16" type="ORF">NT2_01_03660</name>
</gene>
<comment type="similarity">
    <text evidence="11 12">Belongs to the TonB-dependent receptor family.</text>
</comment>
<dbReference type="Pfam" id="PF07715">
    <property type="entry name" value="Plug"/>
    <property type="match status" value="1"/>
</dbReference>
<keyword evidence="10 11" id="KW-0998">Cell outer membrane</keyword>
<dbReference type="InterPro" id="IPR039426">
    <property type="entry name" value="TonB-dep_rcpt-like"/>
</dbReference>
<dbReference type="eggNOG" id="COG4773">
    <property type="taxonomic scope" value="Bacteria"/>
</dbReference>
<protein>
    <submittedName>
        <fullName evidence="16">Putative TonB-dependent receptor</fullName>
    </submittedName>
</protein>
<dbReference type="GO" id="GO:0006826">
    <property type="term" value="P:iron ion transport"/>
    <property type="evidence" value="ECO:0007669"/>
    <property type="project" value="UniProtKB-KW"/>
</dbReference>
<evidence type="ECO:0000313" key="16">
    <source>
        <dbReference type="EMBL" id="GAD47596.1"/>
    </source>
</evidence>
<keyword evidence="13" id="KW-0732">Signal</keyword>
<organism evidence="16 17">
    <name type="scientific">Caenibius tardaugens NBRC 16725</name>
    <dbReference type="NCBI Taxonomy" id="1219035"/>
    <lineage>
        <taxon>Bacteria</taxon>
        <taxon>Pseudomonadati</taxon>
        <taxon>Pseudomonadota</taxon>
        <taxon>Alphaproteobacteria</taxon>
        <taxon>Sphingomonadales</taxon>
        <taxon>Erythrobacteraceae</taxon>
        <taxon>Caenibius</taxon>
    </lineage>
</organism>
<dbReference type="GO" id="GO:0009279">
    <property type="term" value="C:cell outer membrane"/>
    <property type="evidence" value="ECO:0007669"/>
    <property type="project" value="UniProtKB-SubCell"/>
</dbReference>
<evidence type="ECO:0000256" key="5">
    <source>
        <dbReference type="ARBA" id="ARBA00022692"/>
    </source>
</evidence>
<accession>U2Y3L3</accession>
<evidence type="ECO:0000256" key="1">
    <source>
        <dbReference type="ARBA" id="ARBA00004571"/>
    </source>
</evidence>
<keyword evidence="3 11" id="KW-1134">Transmembrane beta strand</keyword>
<evidence type="ECO:0000256" key="3">
    <source>
        <dbReference type="ARBA" id="ARBA00022452"/>
    </source>
</evidence>
<keyword evidence="9 11" id="KW-0472">Membrane</keyword>
<dbReference type="CDD" id="cd01347">
    <property type="entry name" value="ligand_gated_channel"/>
    <property type="match status" value="1"/>
</dbReference>
<dbReference type="Proteomes" id="UP000016568">
    <property type="component" value="Unassembled WGS sequence"/>
</dbReference>
<evidence type="ECO:0000313" key="17">
    <source>
        <dbReference type="Proteomes" id="UP000016568"/>
    </source>
</evidence>
<feature type="signal peptide" evidence="13">
    <location>
        <begin position="1"/>
        <end position="26"/>
    </location>
</feature>
<evidence type="ECO:0000256" key="4">
    <source>
        <dbReference type="ARBA" id="ARBA00022496"/>
    </source>
</evidence>
<keyword evidence="5 11" id="KW-0812">Transmembrane</keyword>
<reference evidence="16 17" key="1">
    <citation type="submission" date="2013-09" db="EMBL/GenBank/DDBJ databases">
        <title>Whole genome shotgun sequence of Novosphingobium tardaugens NBRC 16725.</title>
        <authorList>
            <person name="Isaki S."/>
            <person name="Hosoyama A."/>
            <person name="Tsuchikane K."/>
            <person name="Katsumata H."/>
            <person name="Ando Y."/>
            <person name="Yamazaki S."/>
            <person name="Fujita N."/>
        </authorList>
    </citation>
    <scope>NUCLEOTIDE SEQUENCE [LARGE SCALE GENOMIC DNA]</scope>
    <source>
        <strain evidence="16 17">NBRC 16725</strain>
    </source>
</reference>
<feature type="chain" id="PRO_5004637309" evidence="13">
    <location>
        <begin position="27"/>
        <end position="760"/>
    </location>
</feature>
<dbReference type="EMBL" id="BASZ01000001">
    <property type="protein sequence ID" value="GAD47596.1"/>
    <property type="molecule type" value="Genomic_DNA"/>
</dbReference>
<dbReference type="PANTHER" id="PTHR32552:SF81">
    <property type="entry name" value="TONB-DEPENDENT OUTER MEMBRANE RECEPTOR"/>
    <property type="match status" value="1"/>
</dbReference>
<dbReference type="InterPro" id="IPR036942">
    <property type="entry name" value="Beta-barrel_TonB_sf"/>
</dbReference>
<comment type="subcellular location">
    <subcellularLocation>
        <location evidence="1 11">Cell outer membrane</location>
        <topology evidence="1 11">Multi-pass membrane protein</topology>
    </subcellularLocation>
</comment>
<keyword evidence="4" id="KW-0410">Iron transport</keyword>